<name>A0A381PG44_9ZZZZ</name>
<dbReference type="Pfam" id="PF11382">
    <property type="entry name" value="MctB"/>
    <property type="match status" value="2"/>
</dbReference>
<dbReference type="GO" id="GO:0016020">
    <property type="term" value="C:membrane"/>
    <property type="evidence" value="ECO:0007669"/>
    <property type="project" value="InterPro"/>
</dbReference>
<protein>
    <submittedName>
        <fullName evidence="2">Uncharacterized protein</fullName>
    </submittedName>
</protein>
<feature type="non-terminal residue" evidence="2">
    <location>
        <position position="1"/>
    </location>
</feature>
<feature type="coiled-coil region" evidence="1">
    <location>
        <begin position="34"/>
        <end position="61"/>
    </location>
</feature>
<dbReference type="AlphaFoldDB" id="A0A381PG44"/>
<gene>
    <name evidence="2" type="ORF">METZ01_LOCUS18835</name>
</gene>
<evidence type="ECO:0000256" key="1">
    <source>
        <dbReference type="SAM" id="Coils"/>
    </source>
</evidence>
<organism evidence="2">
    <name type="scientific">marine metagenome</name>
    <dbReference type="NCBI Taxonomy" id="408172"/>
    <lineage>
        <taxon>unclassified sequences</taxon>
        <taxon>metagenomes</taxon>
        <taxon>ecological metagenomes</taxon>
    </lineage>
</organism>
<sequence length="362" mass="39853">VINLRYHIISIVAVFLALGIGLALGSTFVDSFLVNELEDQVNEFEAEREEAVRDKEAAVADKDAAVADKDAAITEKEEAQLSALEQVETHQTELVAERSAANEQRATLIQEIELHKAATDSLLNRFETAMPRARLRGTSWIMLAPTGIDSSIAWKIRDLLTRSDGEYLGTLWIEPAMNFENQETLDGLSELYGKDQDHVDVADITVSGVASSLLVEEMLFRSGATPTPVLISDLRDLGLLRFDRYLSTRDLESISNSANRVIIVNDPQHLDLHDGFFVPLLQAISRLGDPGTAALLEVAVEGKTRGEIVNRVRNDSVLAKNLSTFDEIMSFEGRLSLLLGLDRLPATGHYGDLDTSEGRLPQ</sequence>
<reference evidence="2" key="1">
    <citation type="submission" date="2018-05" db="EMBL/GenBank/DDBJ databases">
        <authorList>
            <person name="Lanie J.A."/>
            <person name="Ng W.-L."/>
            <person name="Kazmierczak K.M."/>
            <person name="Andrzejewski T.M."/>
            <person name="Davidsen T.M."/>
            <person name="Wayne K.J."/>
            <person name="Tettelin H."/>
            <person name="Glass J.I."/>
            <person name="Rusch D."/>
            <person name="Podicherti R."/>
            <person name="Tsui H.-C.T."/>
            <person name="Winkler M.E."/>
        </authorList>
    </citation>
    <scope>NUCLEOTIDE SEQUENCE</scope>
</reference>
<proteinExistence type="predicted"/>
<evidence type="ECO:0000313" key="2">
    <source>
        <dbReference type="EMBL" id="SUZ65981.1"/>
    </source>
</evidence>
<accession>A0A381PG44</accession>
<dbReference type="GO" id="GO:0055070">
    <property type="term" value="P:copper ion homeostasis"/>
    <property type="evidence" value="ECO:0007669"/>
    <property type="project" value="InterPro"/>
</dbReference>
<dbReference type="InterPro" id="IPR021522">
    <property type="entry name" value="MctB"/>
</dbReference>
<dbReference type="EMBL" id="UINC01000972">
    <property type="protein sequence ID" value="SUZ65981.1"/>
    <property type="molecule type" value="Genomic_DNA"/>
</dbReference>
<keyword evidence="1" id="KW-0175">Coiled coil</keyword>